<feature type="domain" description="Phage capsid-like C-terminal" evidence="2">
    <location>
        <begin position="110"/>
        <end position="395"/>
    </location>
</feature>
<proteinExistence type="predicted"/>
<evidence type="ECO:0000259" key="2">
    <source>
        <dbReference type="Pfam" id="PF05065"/>
    </source>
</evidence>
<evidence type="ECO:0000256" key="1">
    <source>
        <dbReference type="ARBA" id="ARBA00004328"/>
    </source>
</evidence>
<keyword evidence="4" id="KW-1185">Reference proteome</keyword>
<gene>
    <name evidence="3" type="ORF">SAMN04488052_106100</name>
</gene>
<organism evidence="3 4">
    <name type="scientific">Aquisalimonas asiatica</name>
    <dbReference type="NCBI Taxonomy" id="406100"/>
    <lineage>
        <taxon>Bacteria</taxon>
        <taxon>Pseudomonadati</taxon>
        <taxon>Pseudomonadota</taxon>
        <taxon>Gammaproteobacteria</taxon>
        <taxon>Chromatiales</taxon>
        <taxon>Ectothiorhodospiraceae</taxon>
        <taxon>Aquisalimonas</taxon>
    </lineage>
</organism>
<protein>
    <submittedName>
        <fullName evidence="3">Phage major capsid protein, HK97 family</fullName>
    </submittedName>
</protein>
<accession>A0A1H8UDP2</accession>
<dbReference type="Gene3D" id="3.30.2320.10">
    <property type="entry name" value="hypothetical protein PF0899 domain"/>
    <property type="match status" value="1"/>
</dbReference>
<sequence>MMKRLRPNKATISRGKLAKFLQKEVAKQVDELSKGSGTFTDVNGNEVSIMSAMYGKDHKAHAAKGQDFARVIRSLASEGNRPAAHLFARKHFGENSRVAKALATSPGSAGGALIAEDMLSEVVDLLRPRSVIRNAGAVTMDVPWGTKTVPRLASSATASYVAENAEIPASEPEFDKDEVPLKKLACLVPLSNELLNFTSTVQGADDIVRDDMVREIARIEDREFIRGDGGSGGPEGLRELAHNDHVFSAGSDEEGTLRTAVNHLEQADVPMERVGWIMSPRTFNTLYTMRAANDTLVFPELRNDTPTLWNFPVHRTSQIPNNLGDGDDESEVYLADFSQVVVAEALGIRVDVSQDGSYQVEGSMRSAFSRDQTLIRAIRHHSLYLRHPEAVSVITGVQWGAS</sequence>
<dbReference type="EMBL" id="FOEG01000006">
    <property type="protein sequence ID" value="SEP00974.1"/>
    <property type="molecule type" value="Genomic_DNA"/>
</dbReference>
<comment type="subcellular location">
    <subcellularLocation>
        <location evidence="1">Virion</location>
    </subcellularLocation>
</comment>
<dbReference type="NCBIfam" id="TIGR01554">
    <property type="entry name" value="major_cap_HK97"/>
    <property type="match status" value="1"/>
</dbReference>
<dbReference type="RefSeq" id="WP_091644825.1">
    <property type="nucleotide sequence ID" value="NZ_FOEG01000006.1"/>
</dbReference>
<evidence type="ECO:0000313" key="4">
    <source>
        <dbReference type="Proteomes" id="UP000199657"/>
    </source>
</evidence>
<dbReference type="InterPro" id="IPR024455">
    <property type="entry name" value="Phage_capsid"/>
</dbReference>
<dbReference type="OrthoDB" id="6982310at2"/>
<dbReference type="InterPro" id="IPR054612">
    <property type="entry name" value="Phage_capsid-like_C"/>
</dbReference>
<reference evidence="3 4" key="1">
    <citation type="submission" date="2016-10" db="EMBL/GenBank/DDBJ databases">
        <authorList>
            <person name="de Groot N.N."/>
        </authorList>
    </citation>
    <scope>NUCLEOTIDE SEQUENCE [LARGE SCALE GENOMIC DNA]</scope>
    <source>
        <strain evidence="3 4">CGMCC 1.6291</strain>
    </source>
</reference>
<dbReference type="Pfam" id="PF05065">
    <property type="entry name" value="Phage_capsid"/>
    <property type="match status" value="1"/>
</dbReference>
<dbReference type="STRING" id="406100.SAMN04488052_106100"/>
<evidence type="ECO:0000313" key="3">
    <source>
        <dbReference type="EMBL" id="SEP00974.1"/>
    </source>
</evidence>
<dbReference type="AlphaFoldDB" id="A0A1H8UDP2"/>
<dbReference type="SUPFAM" id="SSF56563">
    <property type="entry name" value="Major capsid protein gp5"/>
    <property type="match status" value="1"/>
</dbReference>
<dbReference type="Gene3D" id="3.30.2400.10">
    <property type="entry name" value="Major capsid protein gp5"/>
    <property type="match status" value="1"/>
</dbReference>
<name>A0A1H8UDP2_9GAMM</name>
<dbReference type="Proteomes" id="UP000199657">
    <property type="component" value="Unassembled WGS sequence"/>
</dbReference>